<dbReference type="AlphaFoldDB" id="A0A4V3DHS5"/>
<gene>
    <name evidence="2" type="ORF">C8D91_1930</name>
</gene>
<comment type="caution">
    <text evidence="2">The sequence shown here is derived from an EMBL/GenBank/DDBJ whole genome shotgun (WGS) entry which is preliminary data.</text>
</comment>
<evidence type="ECO:0000259" key="1">
    <source>
        <dbReference type="Pfam" id="PF21168"/>
    </source>
</evidence>
<dbReference type="SUPFAM" id="SSF55298">
    <property type="entry name" value="YjgF-like"/>
    <property type="match status" value="1"/>
</dbReference>
<dbReference type="RefSeq" id="WP_099020278.1">
    <property type="nucleotide sequence ID" value="NZ_NIHB01000007.1"/>
</dbReference>
<dbReference type="InterPro" id="IPR049368">
    <property type="entry name" value="FkbO_Hyg5-like_N"/>
</dbReference>
<evidence type="ECO:0000313" key="2">
    <source>
        <dbReference type="EMBL" id="TDR19381.1"/>
    </source>
</evidence>
<dbReference type="Proteomes" id="UP000295724">
    <property type="component" value="Unassembled WGS sequence"/>
</dbReference>
<reference evidence="2 3" key="1">
    <citation type="submission" date="2019-03" db="EMBL/GenBank/DDBJ databases">
        <title>Genomic Encyclopedia of Type Strains, Phase IV (KMG-IV): sequencing the most valuable type-strain genomes for metagenomic binning, comparative biology and taxonomic classification.</title>
        <authorList>
            <person name="Goeker M."/>
        </authorList>
    </citation>
    <scope>NUCLEOTIDE SEQUENCE [LARGE SCALE GENOMIC DNA]</scope>
    <source>
        <strain evidence="2 3">DSM 25488</strain>
    </source>
</reference>
<evidence type="ECO:0000313" key="3">
    <source>
        <dbReference type="Proteomes" id="UP000295724"/>
    </source>
</evidence>
<dbReference type="OrthoDB" id="1114505at2"/>
<feature type="domain" description="Chorismatase FkbO/Hyg5-like N-terminal" evidence="1">
    <location>
        <begin position="54"/>
        <end position="149"/>
    </location>
</feature>
<proteinExistence type="predicted"/>
<dbReference type="EMBL" id="SNZB01000004">
    <property type="protein sequence ID" value="TDR19381.1"/>
    <property type="molecule type" value="Genomic_DNA"/>
</dbReference>
<dbReference type="Gene3D" id="3.30.1330.40">
    <property type="entry name" value="RutC-like"/>
    <property type="match status" value="1"/>
</dbReference>
<dbReference type="InterPro" id="IPR035959">
    <property type="entry name" value="RutC-like_sf"/>
</dbReference>
<organism evidence="2 3">
    <name type="scientific">Marinicella litoralis</name>
    <dbReference type="NCBI Taxonomy" id="644220"/>
    <lineage>
        <taxon>Bacteria</taxon>
        <taxon>Pseudomonadati</taxon>
        <taxon>Pseudomonadota</taxon>
        <taxon>Gammaproteobacteria</taxon>
        <taxon>Lysobacterales</taxon>
        <taxon>Marinicellaceae</taxon>
        <taxon>Marinicella</taxon>
    </lineage>
</organism>
<protein>
    <recommendedName>
        <fullName evidence="1">Chorismatase FkbO/Hyg5-like N-terminal domain-containing protein</fullName>
    </recommendedName>
</protein>
<sequence>MTFKYLPDHSHQANVAILPLEVLCRSAGYSEYWIDGAEVSLLKTDSGGEMTSQNHLAVIYNSSESNIETVTKQAYEQAFQSSKANRCTHLIRTWNYLHDINGSDNGLERYQSFCVARHEMLEKFEQLTTPNPAATAIGSHNGENVFVFLFAKQAGHVIENKRQVSAWEYPKKYAPKQPRFSRAMKYGPVLMCSGTASVVGHETLHLNDVLAQLDECLKNVSVLLSEDENKYPIQSGLYRFYLREVEHAGLVEAKIIDFGIENYIVLHGDVCRENLLIECEVVFQ</sequence>
<keyword evidence="3" id="KW-1185">Reference proteome</keyword>
<dbReference type="Pfam" id="PF21168">
    <property type="entry name" value="FkbO_Hyg5-like_N"/>
    <property type="match status" value="1"/>
</dbReference>
<name>A0A4V3DHS5_9GAMM</name>
<accession>A0A4V3DHS5</accession>